<keyword evidence="3" id="KW-1185">Reference proteome</keyword>
<evidence type="ECO:0000313" key="3">
    <source>
        <dbReference type="Proteomes" id="UP001285908"/>
    </source>
</evidence>
<dbReference type="AlphaFoldDB" id="A0AAJ0I8I9"/>
<evidence type="ECO:0000313" key="2">
    <source>
        <dbReference type="EMBL" id="KAK3492922.1"/>
    </source>
</evidence>
<dbReference type="GeneID" id="87870194"/>
<dbReference type="EMBL" id="JAULSX010000004">
    <property type="protein sequence ID" value="KAK3492922.1"/>
    <property type="molecule type" value="Genomic_DNA"/>
</dbReference>
<evidence type="ECO:0000256" key="1">
    <source>
        <dbReference type="SAM" id="SignalP"/>
    </source>
</evidence>
<feature type="chain" id="PRO_5042540713" evidence="1">
    <location>
        <begin position="20"/>
        <end position="135"/>
    </location>
</feature>
<name>A0AAJ0I8I9_9PEZI</name>
<feature type="signal peptide" evidence="1">
    <location>
        <begin position="1"/>
        <end position="19"/>
    </location>
</feature>
<gene>
    <name evidence="2" type="ORF">B0T23DRAFT_152913</name>
</gene>
<dbReference type="Proteomes" id="UP001285908">
    <property type="component" value="Unassembled WGS sequence"/>
</dbReference>
<organism evidence="2 3">
    <name type="scientific">Neurospora hispaniola</name>
    <dbReference type="NCBI Taxonomy" id="588809"/>
    <lineage>
        <taxon>Eukaryota</taxon>
        <taxon>Fungi</taxon>
        <taxon>Dikarya</taxon>
        <taxon>Ascomycota</taxon>
        <taxon>Pezizomycotina</taxon>
        <taxon>Sordariomycetes</taxon>
        <taxon>Sordariomycetidae</taxon>
        <taxon>Sordariales</taxon>
        <taxon>Sordariaceae</taxon>
        <taxon>Neurospora</taxon>
    </lineage>
</organism>
<protein>
    <submittedName>
        <fullName evidence="2">Uncharacterized protein</fullName>
    </submittedName>
</protein>
<reference evidence="2 3" key="1">
    <citation type="journal article" date="2023" name="Mol. Phylogenet. Evol.">
        <title>Genome-scale phylogeny and comparative genomics of the fungal order Sordariales.</title>
        <authorList>
            <person name="Hensen N."/>
            <person name="Bonometti L."/>
            <person name="Westerberg I."/>
            <person name="Brannstrom I.O."/>
            <person name="Guillou S."/>
            <person name="Cros-Aarteil S."/>
            <person name="Calhoun S."/>
            <person name="Haridas S."/>
            <person name="Kuo A."/>
            <person name="Mondo S."/>
            <person name="Pangilinan J."/>
            <person name="Riley R."/>
            <person name="LaButti K."/>
            <person name="Andreopoulos B."/>
            <person name="Lipzen A."/>
            <person name="Chen C."/>
            <person name="Yan M."/>
            <person name="Daum C."/>
            <person name="Ng V."/>
            <person name="Clum A."/>
            <person name="Steindorff A."/>
            <person name="Ohm R.A."/>
            <person name="Martin F."/>
            <person name="Silar P."/>
            <person name="Natvig D.O."/>
            <person name="Lalanne C."/>
            <person name="Gautier V."/>
            <person name="Ament-Velasquez S.L."/>
            <person name="Kruys A."/>
            <person name="Hutchinson M.I."/>
            <person name="Powell A.J."/>
            <person name="Barry K."/>
            <person name="Miller A.N."/>
            <person name="Grigoriev I.V."/>
            <person name="Debuchy R."/>
            <person name="Gladieux P."/>
            <person name="Hiltunen Thoren M."/>
            <person name="Johannesson H."/>
        </authorList>
    </citation>
    <scope>NUCLEOTIDE SEQUENCE [LARGE SCALE GENOMIC DNA]</scope>
    <source>
        <strain evidence="2 3">FGSC 10403</strain>
    </source>
</reference>
<proteinExistence type="predicted"/>
<dbReference type="RefSeq" id="XP_062693380.1">
    <property type="nucleotide sequence ID" value="XM_062832572.1"/>
</dbReference>
<keyword evidence="1" id="KW-0732">Signal</keyword>
<sequence>MFFFWFSVTFLFQSHGGWTNVPLFCGSDDTPHLKSRLAKSLLLLPRLLVLLLALSSRALSQPKLRTEYLSGQTQCHPPLFLDPDRDPKYTTYECCTRYAPNSPRDARVAFDVTAQNLISSNLPPEGEVLPTMFVG</sequence>
<comment type="caution">
    <text evidence="2">The sequence shown here is derived from an EMBL/GenBank/DDBJ whole genome shotgun (WGS) entry which is preliminary data.</text>
</comment>
<accession>A0AAJ0I8I9</accession>